<keyword evidence="11" id="KW-1185">Reference proteome</keyword>
<dbReference type="Gene3D" id="1.10.10.10">
    <property type="entry name" value="Winged helix-like DNA-binding domain superfamily/Winged helix DNA-binding domain"/>
    <property type="match status" value="1"/>
</dbReference>
<dbReference type="InterPro" id="IPR013325">
    <property type="entry name" value="RNA_pol_sigma_r2"/>
</dbReference>
<keyword evidence="7" id="KW-0472">Membrane</keyword>
<accession>A0ABP7MWD2</accession>
<feature type="transmembrane region" description="Helical" evidence="7">
    <location>
        <begin position="291"/>
        <end position="314"/>
    </location>
</feature>
<feature type="region of interest" description="Disordered" evidence="6">
    <location>
        <begin position="1"/>
        <end position="31"/>
    </location>
</feature>
<feature type="compositionally biased region" description="Low complexity" evidence="6">
    <location>
        <begin position="325"/>
        <end position="336"/>
    </location>
</feature>
<evidence type="ECO:0000256" key="2">
    <source>
        <dbReference type="ARBA" id="ARBA00023015"/>
    </source>
</evidence>
<organism evidence="10 11">
    <name type="scientific">Microbacterium soli</name>
    <dbReference type="NCBI Taxonomy" id="446075"/>
    <lineage>
        <taxon>Bacteria</taxon>
        <taxon>Bacillati</taxon>
        <taxon>Actinomycetota</taxon>
        <taxon>Actinomycetes</taxon>
        <taxon>Micrococcales</taxon>
        <taxon>Microbacteriaceae</taxon>
        <taxon>Microbacterium</taxon>
    </lineage>
</organism>
<sequence>MNTDPADESPTVDADPPATAPPATDEDHSALSDNELVDLLRGGDLGAYEELWRRHIVTARLVARRIASSDQEDLVSEAFLAVFQQVAVDGKGPHSSFRAYLFAVMRNVAARWYREGRVLVHDVEPELAVNEPGYDRIEREHDDAQLLDAFRALPDRWQRVLWLSDVEHVDRPAIAKEMGIAANAVSALRRRARVGLREQWLTRQLPPDLRDDRSHVAHLLPRWITAGDHDGDPRFAAHLADCDRCRRAESDLRLAYGSRRGAAASVSGLAALGVILPGATTLWAAPTSASIAAGVGLSLAASTAAIIGAVVLGVGTGFLPPPVPSADAPPIETAAPAPTPPAPAPPLAEEAPEPIAVVIPEPAPPEGLPEPEPIDFFVPDGPIAAPPTRPAPTPAPPGSVPPPADGGMDPGDQTPPGSGPEGDPRGGAPNTAPAVAVSSPASTYLAPTLSGRAPAESVVAIAVADAVYTVEPSPSGDWSFDVRSLSLPAGDYVAQVWTVAEDAPSPASEVPFTLEPVTVTGFEGDVLMDLGEASTTGLVFTATGPASGTLCVASDVGQEVSVPLDADGSATRRIRFLTTGFYALSLSACDDGYHGPTVDAGRWVSAGIFDPWDDVPFFELSEVDDTAPVPEQEPVSDQEAAPEPSPIPEP</sequence>
<evidence type="ECO:0000256" key="3">
    <source>
        <dbReference type="ARBA" id="ARBA00023082"/>
    </source>
</evidence>
<dbReference type="Pfam" id="PF04542">
    <property type="entry name" value="Sigma70_r2"/>
    <property type="match status" value="1"/>
</dbReference>
<dbReference type="InterPro" id="IPR039425">
    <property type="entry name" value="RNA_pol_sigma-70-like"/>
</dbReference>
<dbReference type="EMBL" id="BAABCP010000001">
    <property type="protein sequence ID" value="GAA3931513.1"/>
    <property type="molecule type" value="Genomic_DNA"/>
</dbReference>
<keyword evidence="2" id="KW-0805">Transcription regulation</keyword>
<gene>
    <name evidence="10" type="ORF">GCM10022383_07560</name>
</gene>
<dbReference type="SUPFAM" id="SSF88946">
    <property type="entry name" value="Sigma2 domain of RNA polymerase sigma factors"/>
    <property type="match status" value="1"/>
</dbReference>
<dbReference type="InterPro" id="IPR013249">
    <property type="entry name" value="RNA_pol_sigma70_r4_t2"/>
</dbReference>
<feature type="compositionally biased region" description="Pro residues" evidence="6">
    <location>
        <begin position="337"/>
        <end position="346"/>
    </location>
</feature>
<dbReference type="NCBIfam" id="TIGR02937">
    <property type="entry name" value="sigma70-ECF"/>
    <property type="match status" value="1"/>
</dbReference>
<dbReference type="InterPro" id="IPR036388">
    <property type="entry name" value="WH-like_DNA-bd_sf"/>
</dbReference>
<evidence type="ECO:0000259" key="9">
    <source>
        <dbReference type="Pfam" id="PF08281"/>
    </source>
</evidence>
<keyword evidence="7" id="KW-0812">Transmembrane</keyword>
<dbReference type="Proteomes" id="UP001501591">
    <property type="component" value="Unassembled WGS sequence"/>
</dbReference>
<keyword evidence="4" id="KW-0238">DNA-binding</keyword>
<dbReference type="PANTHER" id="PTHR43133:SF8">
    <property type="entry name" value="RNA POLYMERASE SIGMA FACTOR HI_1459-RELATED"/>
    <property type="match status" value="1"/>
</dbReference>
<evidence type="ECO:0000313" key="11">
    <source>
        <dbReference type="Proteomes" id="UP001501591"/>
    </source>
</evidence>
<keyword evidence="7" id="KW-1133">Transmembrane helix</keyword>
<dbReference type="RefSeq" id="WP_344818174.1">
    <property type="nucleotide sequence ID" value="NZ_BAABCP010000001.1"/>
</dbReference>
<feature type="compositionally biased region" description="Pro residues" evidence="6">
    <location>
        <begin position="361"/>
        <end position="371"/>
    </location>
</feature>
<protein>
    <recommendedName>
        <fullName evidence="12">RNA polymerase sigma-70 region 2 domain-containing protein</fullName>
    </recommendedName>
</protein>
<dbReference type="Pfam" id="PF08281">
    <property type="entry name" value="Sigma70_r4_2"/>
    <property type="match status" value="1"/>
</dbReference>
<evidence type="ECO:0000256" key="6">
    <source>
        <dbReference type="SAM" id="MobiDB-lite"/>
    </source>
</evidence>
<dbReference type="PANTHER" id="PTHR43133">
    <property type="entry name" value="RNA POLYMERASE ECF-TYPE SIGMA FACTO"/>
    <property type="match status" value="1"/>
</dbReference>
<reference evidence="11" key="1">
    <citation type="journal article" date="2019" name="Int. J. Syst. Evol. Microbiol.">
        <title>The Global Catalogue of Microorganisms (GCM) 10K type strain sequencing project: providing services to taxonomists for standard genome sequencing and annotation.</title>
        <authorList>
            <consortium name="The Broad Institute Genomics Platform"/>
            <consortium name="The Broad Institute Genome Sequencing Center for Infectious Disease"/>
            <person name="Wu L."/>
            <person name="Ma J."/>
        </authorList>
    </citation>
    <scope>NUCLEOTIDE SEQUENCE [LARGE SCALE GENOMIC DNA]</scope>
    <source>
        <strain evidence="11">JCM 17024</strain>
    </source>
</reference>
<evidence type="ECO:0000259" key="8">
    <source>
        <dbReference type="Pfam" id="PF04542"/>
    </source>
</evidence>
<feature type="region of interest" description="Disordered" evidence="6">
    <location>
        <begin position="621"/>
        <end position="650"/>
    </location>
</feature>
<comment type="similarity">
    <text evidence="1">Belongs to the sigma-70 factor family. ECF subfamily.</text>
</comment>
<feature type="compositionally biased region" description="Low complexity" evidence="6">
    <location>
        <begin position="11"/>
        <end position="23"/>
    </location>
</feature>
<keyword evidence="5" id="KW-0804">Transcription</keyword>
<feature type="domain" description="RNA polymerase sigma-70 region 2" evidence="8">
    <location>
        <begin position="59"/>
        <end position="115"/>
    </location>
</feature>
<dbReference type="InterPro" id="IPR007627">
    <property type="entry name" value="RNA_pol_sigma70_r2"/>
</dbReference>
<dbReference type="Gene3D" id="2.60.40.10">
    <property type="entry name" value="Immunoglobulins"/>
    <property type="match status" value="1"/>
</dbReference>
<dbReference type="Gene3D" id="1.10.1740.10">
    <property type="match status" value="1"/>
</dbReference>
<evidence type="ECO:0008006" key="12">
    <source>
        <dbReference type="Google" id="ProtNLM"/>
    </source>
</evidence>
<name>A0ABP7MWD2_9MICO</name>
<dbReference type="InterPro" id="IPR013324">
    <property type="entry name" value="RNA_pol_sigma_r3/r4-like"/>
</dbReference>
<dbReference type="InterPro" id="IPR014284">
    <property type="entry name" value="RNA_pol_sigma-70_dom"/>
</dbReference>
<evidence type="ECO:0000313" key="10">
    <source>
        <dbReference type="EMBL" id="GAA3931513.1"/>
    </source>
</evidence>
<dbReference type="InterPro" id="IPR013783">
    <property type="entry name" value="Ig-like_fold"/>
</dbReference>
<feature type="compositionally biased region" description="Pro residues" evidence="6">
    <location>
        <begin position="384"/>
        <end position="404"/>
    </location>
</feature>
<proteinExistence type="inferred from homology"/>
<comment type="caution">
    <text evidence="10">The sequence shown here is derived from an EMBL/GenBank/DDBJ whole genome shotgun (WGS) entry which is preliminary data.</text>
</comment>
<feature type="transmembrane region" description="Helical" evidence="7">
    <location>
        <begin position="262"/>
        <end position="285"/>
    </location>
</feature>
<feature type="domain" description="RNA polymerase sigma factor 70 region 4 type 2" evidence="9">
    <location>
        <begin position="145"/>
        <end position="193"/>
    </location>
</feature>
<dbReference type="SUPFAM" id="SSF88659">
    <property type="entry name" value="Sigma3 and sigma4 domains of RNA polymerase sigma factors"/>
    <property type="match status" value="1"/>
</dbReference>
<evidence type="ECO:0000256" key="4">
    <source>
        <dbReference type="ARBA" id="ARBA00023125"/>
    </source>
</evidence>
<evidence type="ECO:0000256" key="7">
    <source>
        <dbReference type="SAM" id="Phobius"/>
    </source>
</evidence>
<evidence type="ECO:0000256" key="1">
    <source>
        <dbReference type="ARBA" id="ARBA00010641"/>
    </source>
</evidence>
<feature type="compositionally biased region" description="Low complexity" evidence="6">
    <location>
        <begin position="347"/>
        <end position="360"/>
    </location>
</feature>
<keyword evidence="3" id="KW-0731">Sigma factor</keyword>
<evidence type="ECO:0000256" key="5">
    <source>
        <dbReference type="ARBA" id="ARBA00023163"/>
    </source>
</evidence>
<feature type="region of interest" description="Disordered" evidence="6">
    <location>
        <begin position="325"/>
        <end position="435"/>
    </location>
</feature>